<gene>
    <name evidence="1" type="ORF">OS493_031701</name>
</gene>
<dbReference type="EMBL" id="MU825910">
    <property type="protein sequence ID" value="KAJ7382926.1"/>
    <property type="molecule type" value="Genomic_DNA"/>
</dbReference>
<dbReference type="Proteomes" id="UP001163046">
    <property type="component" value="Unassembled WGS sequence"/>
</dbReference>
<accession>A0A9W9ZJY8</accession>
<sequence>MTGSHIFVEDIKTLRIKLATYYNLFALGTQLTSSGVRSVYSMLLEQENSLASTGTDINIEDLLSDITFFNQGQSTYAFMIMEKPRFENEHENVRCQASFYHEEEKRRKDGDWNFSLGCSLCSFPATGSTKLNSQIPDGYEFKKYHRIDLNHPEETLYSIWSICWLKLAPIKKDISPSTDQFIDLENQDPTERPPARLPELVEAIPELNYEDPDELHRSRLASEASIQWPYPYNEIQVQSRDNPPAVPPARKPVLLRQAKPSGIISS</sequence>
<reference evidence="1" key="1">
    <citation type="submission" date="2023-01" db="EMBL/GenBank/DDBJ databases">
        <title>Genome assembly of the deep-sea coral Lophelia pertusa.</title>
        <authorList>
            <person name="Herrera S."/>
            <person name="Cordes E."/>
        </authorList>
    </citation>
    <scope>NUCLEOTIDE SEQUENCE</scope>
    <source>
        <strain evidence="1">USNM1676648</strain>
        <tissue evidence="1">Polyp</tissue>
    </source>
</reference>
<evidence type="ECO:0000313" key="2">
    <source>
        <dbReference type="Proteomes" id="UP001163046"/>
    </source>
</evidence>
<name>A0A9W9ZJY8_9CNID</name>
<evidence type="ECO:0000313" key="1">
    <source>
        <dbReference type="EMBL" id="KAJ7382926.1"/>
    </source>
</evidence>
<comment type="caution">
    <text evidence="1">The sequence shown here is derived from an EMBL/GenBank/DDBJ whole genome shotgun (WGS) entry which is preliminary data.</text>
</comment>
<protein>
    <submittedName>
        <fullName evidence="1">Uncharacterized protein</fullName>
    </submittedName>
</protein>
<keyword evidence="2" id="KW-1185">Reference proteome</keyword>
<dbReference type="AlphaFoldDB" id="A0A9W9ZJY8"/>
<proteinExistence type="predicted"/>
<organism evidence="1 2">
    <name type="scientific">Desmophyllum pertusum</name>
    <dbReference type="NCBI Taxonomy" id="174260"/>
    <lineage>
        <taxon>Eukaryota</taxon>
        <taxon>Metazoa</taxon>
        <taxon>Cnidaria</taxon>
        <taxon>Anthozoa</taxon>
        <taxon>Hexacorallia</taxon>
        <taxon>Scleractinia</taxon>
        <taxon>Caryophylliina</taxon>
        <taxon>Caryophylliidae</taxon>
        <taxon>Desmophyllum</taxon>
    </lineage>
</organism>